<dbReference type="AlphaFoldDB" id="A0A380Q813"/>
<protein>
    <submittedName>
        <fullName evidence="1">Uncharacterized protein</fullName>
    </submittedName>
</protein>
<organism evidence="1 2">
    <name type="scientific">Yersinia pseudotuberculosis</name>
    <dbReference type="NCBI Taxonomy" id="633"/>
    <lineage>
        <taxon>Bacteria</taxon>
        <taxon>Pseudomonadati</taxon>
        <taxon>Pseudomonadota</taxon>
        <taxon>Gammaproteobacteria</taxon>
        <taxon>Enterobacterales</taxon>
        <taxon>Yersiniaceae</taxon>
        <taxon>Yersinia</taxon>
    </lineage>
</organism>
<dbReference type="EMBL" id="UHJC01000001">
    <property type="protein sequence ID" value="SUP82463.1"/>
    <property type="molecule type" value="Genomic_DNA"/>
</dbReference>
<sequence length="46" mass="5535">MSKAITESLTVYTDGFIRPVHFSNNSMLEYQCVKKHYVEKHRLNYR</sequence>
<gene>
    <name evidence="1" type="ORF">NCTC8580_02151</name>
</gene>
<evidence type="ECO:0000313" key="1">
    <source>
        <dbReference type="EMBL" id="SUP82463.1"/>
    </source>
</evidence>
<reference evidence="1 2" key="1">
    <citation type="submission" date="2018-06" db="EMBL/GenBank/DDBJ databases">
        <authorList>
            <consortium name="Pathogen Informatics"/>
            <person name="Doyle S."/>
        </authorList>
    </citation>
    <scope>NUCLEOTIDE SEQUENCE [LARGE SCALE GENOMIC DNA]</scope>
    <source>
        <strain evidence="1 2">NCTC8580</strain>
    </source>
</reference>
<dbReference type="Proteomes" id="UP000255087">
    <property type="component" value="Unassembled WGS sequence"/>
</dbReference>
<proteinExistence type="predicted"/>
<name>A0A380Q813_YERPU</name>
<evidence type="ECO:0000313" key="2">
    <source>
        <dbReference type="Proteomes" id="UP000255087"/>
    </source>
</evidence>
<accession>A0A380Q813</accession>